<organism evidence="1">
    <name type="scientific">marine sediment metagenome</name>
    <dbReference type="NCBI Taxonomy" id="412755"/>
    <lineage>
        <taxon>unclassified sequences</taxon>
        <taxon>metagenomes</taxon>
        <taxon>ecological metagenomes</taxon>
    </lineage>
</organism>
<evidence type="ECO:0008006" key="2">
    <source>
        <dbReference type="Google" id="ProtNLM"/>
    </source>
</evidence>
<name>X1INJ2_9ZZZZ</name>
<sequence length="179" mass="20715">GPFASKRVENVVRYSPAFTQQSWKRIKIKETTRGTQVWEVKAARVQLAERCAHARSRPTERRYWLIVARHVKTREMKYFVSNASANTEILQILQAAFARWHVEKWFERAKQLTGFGSFEVRKYIGLMRHWLCSRIAMYYLAAETTRLRGEKSADHVRAGGAGSDVAVDEDRELLAKNVA</sequence>
<dbReference type="PANTHER" id="PTHR33627">
    <property type="entry name" value="TRANSPOSASE"/>
    <property type="match status" value="1"/>
</dbReference>
<accession>X1INJ2</accession>
<dbReference type="AlphaFoldDB" id="X1INJ2"/>
<dbReference type="InterPro" id="IPR039365">
    <property type="entry name" value="IS701-like"/>
</dbReference>
<feature type="non-terminal residue" evidence="1">
    <location>
        <position position="1"/>
    </location>
</feature>
<protein>
    <recommendedName>
        <fullName evidence="2">Transposase IS4-like domain-containing protein</fullName>
    </recommendedName>
</protein>
<comment type="caution">
    <text evidence="1">The sequence shown here is derived from an EMBL/GenBank/DDBJ whole genome shotgun (WGS) entry which is preliminary data.</text>
</comment>
<proteinExistence type="predicted"/>
<dbReference type="EMBL" id="BARU01035746">
    <property type="protein sequence ID" value="GAH83986.1"/>
    <property type="molecule type" value="Genomic_DNA"/>
</dbReference>
<dbReference type="PANTHER" id="PTHR33627:SF1">
    <property type="entry name" value="TRANSPOSASE"/>
    <property type="match status" value="1"/>
</dbReference>
<evidence type="ECO:0000313" key="1">
    <source>
        <dbReference type="EMBL" id="GAH83986.1"/>
    </source>
</evidence>
<reference evidence="1" key="1">
    <citation type="journal article" date="2014" name="Front. Microbiol.">
        <title>High frequency of phylogenetically diverse reductive dehalogenase-homologous genes in deep subseafloor sedimentary metagenomes.</title>
        <authorList>
            <person name="Kawai M."/>
            <person name="Futagami T."/>
            <person name="Toyoda A."/>
            <person name="Takaki Y."/>
            <person name="Nishi S."/>
            <person name="Hori S."/>
            <person name="Arai W."/>
            <person name="Tsubouchi T."/>
            <person name="Morono Y."/>
            <person name="Uchiyama I."/>
            <person name="Ito T."/>
            <person name="Fujiyama A."/>
            <person name="Inagaki F."/>
            <person name="Takami H."/>
        </authorList>
    </citation>
    <scope>NUCLEOTIDE SEQUENCE</scope>
    <source>
        <strain evidence="1">Expedition CK06-06</strain>
    </source>
</reference>
<gene>
    <name evidence="1" type="ORF">S03H2_55902</name>
</gene>